<accession>A0ABW5H0J4</accession>
<dbReference type="Proteomes" id="UP001597483">
    <property type="component" value="Unassembled WGS sequence"/>
</dbReference>
<name>A0ABW5H0J4_9PSEU</name>
<sequence>MANEPDETRPVQVTAPGGVIWTRRPGGLSTGTQLLEALSASTRMHTDVELLWNWWEEDRHSREQSRVWAILEEWENGADQREQTEEEVEAFVQRWNDEQDAKREAEEKRRAELVAQSYDKDRANARLQLLRKEADTAFFQHVIDKPASTAQREDAERRVARCKSEAEELRKQVGDPEEVLDERGYLPAERRKQHLGEHMRYWRYPALRELRKRGRRRFTALLNMPVPDVARMCSECQAPAEWHEYDISLCLFRSPPAEGSQAEVLARLMPGWWERCHASTGYAIGHGWGEPHALPDFTGEQWQAMLPSLLRSTFAPEPIKKKPAKPKPQPLATVPPGPIAEVMAKLQELQAKYPTAEVRQGNRGRWELWPAKDDTNM</sequence>
<dbReference type="EMBL" id="JBHUKS010000003">
    <property type="protein sequence ID" value="MFD2466279.1"/>
    <property type="molecule type" value="Genomic_DNA"/>
</dbReference>
<comment type="caution">
    <text evidence="1">The sequence shown here is derived from an EMBL/GenBank/DDBJ whole genome shotgun (WGS) entry which is preliminary data.</text>
</comment>
<evidence type="ECO:0000313" key="1">
    <source>
        <dbReference type="EMBL" id="MFD2466279.1"/>
    </source>
</evidence>
<protein>
    <submittedName>
        <fullName evidence="1">Uncharacterized protein</fullName>
    </submittedName>
</protein>
<gene>
    <name evidence="1" type="ORF">ACFSVL_02675</name>
</gene>
<dbReference type="RefSeq" id="WP_378300043.1">
    <property type="nucleotide sequence ID" value="NZ_JBHUKS010000003.1"/>
</dbReference>
<evidence type="ECO:0000313" key="2">
    <source>
        <dbReference type="Proteomes" id="UP001597483"/>
    </source>
</evidence>
<reference evidence="2" key="1">
    <citation type="journal article" date="2019" name="Int. J. Syst. Evol. Microbiol.">
        <title>The Global Catalogue of Microorganisms (GCM) 10K type strain sequencing project: providing services to taxonomists for standard genome sequencing and annotation.</title>
        <authorList>
            <consortium name="The Broad Institute Genomics Platform"/>
            <consortium name="The Broad Institute Genome Sequencing Center for Infectious Disease"/>
            <person name="Wu L."/>
            <person name="Ma J."/>
        </authorList>
    </citation>
    <scope>NUCLEOTIDE SEQUENCE [LARGE SCALE GENOMIC DNA]</scope>
    <source>
        <strain evidence="2">CGMCC 4.7641</strain>
    </source>
</reference>
<keyword evidence="2" id="KW-1185">Reference proteome</keyword>
<organism evidence="1 2">
    <name type="scientific">Amycolatopsis silviterrae</name>
    <dbReference type="NCBI Taxonomy" id="1656914"/>
    <lineage>
        <taxon>Bacteria</taxon>
        <taxon>Bacillati</taxon>
        <taxon>Actinomycetota</taxon>
        <taxon>Actinomycetes</taxon>
        <taxon>Pseudonocardiales</taxon>
        <taxon>Pseudonocardiaceae</taxon>
        <taxon>Amycolatopsis</taxon>
    </lineage>
</organism>
<proteinExistence type="predicted"/>